<evidence type="ECO:0000256" key="4">
    <source>
        <dbReference type="PIRSR" id="PIRSR000343-1"/>
    </source>
</evidence>
<dbReference type="STRING" id="909613.UO65_0604"/>
<evidence type="ECO:0000313" key="6">
    <source>
        <dbReference type="EMBL" id="EWC64077.1"/>
    </source>
</evidence>
<feature type="binding site" description="axial binding residue" evidence="5">
    <location>
        <position position="17"/>
    </location>
    <ligand>
        <name>heme b</name>
        <dbReference type="ChEBI" id="CHEBI:60344"/>
    </ligand>
    <ligandPart>
        <name>Fe</name>
        <dbReference type="ChEBI" id="CHEBI:18248"/>
    </ligandPart>
</feature>
<comment type="caution">
    <text evidence="6">The sequence shown here is derived from an EMBL/GenBank/DDBJ whole genome shotgun (WGS) entry which is preliminary data.</text>
</comment>
<accession>W7J4Y9</accession>
<dbReference type="Proteomes" id="UP000019277">
    <property type="component" value="Unassembled WGS sequence"/>
</dbReference>
<dbReference type="EMBL" id="AYXG01000024">
    <property type="protein sequence ID" value="EWC64077.1"/>
    <property type="molecule type" value="Genomic_DNA"/>
</dbReference>
<dbReference type="Gene3D" id="1.20.910.10">
    <property type="entry name" value="Heme oxygenase-like"/>
    <property type="match status" value="1"/>
</dbReference>
<feature type="binding site" evidence="4">
    <location>
        <position position="125"/>
    </location>
    <ligand>
        <name>heme b</name>
        <dbReference type="ChEBI" id="CHEBI:60344"/>
    </ligand>
</feature>
<dbReference type="GO" id="GO:0042167">
    <property type="term" value="P:heme catabolic process"/>
    <property type="evidence" value="ECO:0007669"/>
    <property type="project" value="TreeGrafter"/>
</dbReference>
<dbReference type="InterPro" id="IPR016084">
    <property type="entry name" value="Haem_Oase-like_multi-hlx"/>
</dbReference>
<protein>
    <submittedName>
        <fullName evidence="6">Heme oxygenase</fullName>
        <ecNumber evidence="6">1.14.99.3</ecNumber>
    </submittedName>
</protein>
<dbReference type="AlphaFoldDB" id="W7J4Y9"/>
<keyword evidence="7" id="KW-1185">Reference proteome</keyword>
<dbReference type="GO" id="GO:0020037">
    <property type="term" value="F:heme binding"/>
    <property type="evidence" value="ECO:0007669"/>
    <property type="project" value="TreeGrafter"/>
</dbReference>
<name>W7J4Y9_9PSEU</name>
<dbReference type="EC" id="1.14.99.3" evidence="6"/>
<evidence type="ECO:0000256" key="2">
    <source>
        <dbReference type="ARBA" id="ARBA00022723"/>
    </source>
</evidence>
<dbReference type="InterPro" id="IPR016053">
    <property type="entry name" value="Haem_Oase-like"/>
</dbReference>
<evidence type="ECO:0000256" key="1">
    <source>
        <dbReference type="ARBA" id="ARBA00022617"/>
    </source>
</evidence>
<evidence type="ECO:0000256" key="3">
    <source>
        <dbReference type="ARBA" id="ARBA00023004"/>
    </source>
</evidence>
<keyword evidence="1 4" id="KW-0349">Heme</keyword>
<dbReference type="SUPFAM" id="SSF48613">
    <property type="entry name" value="Heme oxygenase-like"/>
    <property type="match status" value="1"/>
</dbReference>
<organism evidence="6 7">
    <name type="scientific">Actinokineospora spheciospongiae</name>
    <dbReference type="NCBI Taxonomy" id="909613"/>
    <lineage>
        <taxon>Bacteria</taxon>
        <taxon>Bacillati</taxon>
        <taxon>Actinomycetota</taxon>
        <taxon>Actinomycetes</taxon>
        <taxon>Pseudonocardiales</taxon>
        <taxon>Pseudonocardiaceae</taxon>
        <taxon>Actinokineospora</taxon>
    </lineage>
</organism>
<dbReference type="InterPro" id="IPR002051">
    <property type="entry name" value="Haem_Oase"/>
</dbReference>
<dbReference type="PANTHER" id="PTHR10720:SF0">
    <property type="entry name" value="HEME OXYGENASE"/>
    <property type="match status" value="1"/>
</dbReference>
<dbReference type="PATRIC" id="fig|909613.9.peg.619"/>
<feature type="binding site" evidence="4">
    <location>
        <position position="10"/>
    </location>
    <ligand>
        <name>heme b</name>
        <dbReference type="ChEBI" id="CHEBI:60344"/>
    </ligand>
</feature>
<dbReference type="GO" id="GO:0004392">
    <property type="term" value="F:heme oxygenase (decyclizing) activity"/>
    <property type="evidence" value="ECO:0007669"/>
    <property type="project" value="InterPro"/>
</dbReference>
<sequence length="211" mass="23578">MGGGFAARLRAATRDAHERAERSPFVEALLGGDLGREAYAALLAQSHLFHSALEEAGEVWRGDPVVGRFVLDPLRRSPALEADLAWLLGPGWRGHLRPLDATSSYVERLRAVCPTDRAAFVAHHYTRYLGDLFGGQIIRHRLRDTYGLEVDGVRHCLFDGIGKPKPFRDRYRALLDETPWRPGERDALIAEADLAFRLNRAVFDDLAAVHC</sequence>
<dbReference type="Pfam" id="PF01126">
    <property type="entry name" value="Heme_oxygenase"/>
    <property type="match status" value="1"/>
</dbReference>
<dbReference type="eggNOG" id="COG5398">
    <property type="taxonomic scope" value="Bacteria"/>
</dbReference>
<dbReference type="GO" id="GO:0006788">
    <property type="term" value="P:heme oxidation"/>
    <property type="evidence" value="ECO:0007669"/>
    <property type="project" value="InterPro"/>
</dbReference>
<dbReference type="GO" id="GO:0006979">
    <property type="term" value="P:response to oxidative stress"/>
    <property type="evidence" value="ECO:0007669"/>
    <property type="project" value="TreeGrafter"/>
</dbReference>
<evidence type="ECO:0000313" key="7">
    <source>
        <dbReference type="Proteomes" id="UP000019277"/>
    </source>
</evidence>
<reference evidence="6 7" key="1">
    <citation type="journal article" date="2014" name="Genome Announc.">
        <title>Draft Genome Sequence of the Antitrypanosomally Active Sponge-Associated Bacterium Actinokineospora sp. Strain EG49.</title>
        <authorList>
            <person name="Harjes J."/>
            <person name="Ryu T."/>
            <person name="Abdelmohsen U.R."/>
            <person name="Moitinho-Silva L."/>
            <person name="Horn H."/>
            <person name="Ravasi T."/>
            <person name="Hentschel U."/>
        </authorList>
    </citation>
    <scope>NUCLEOTIDE SEQUENCE [LARGE SCALE GENOMIC DNA]</scope>
    <source>
        <strain evidence="6 7">EG49</strain>
    </source>
</reference>
<evidence type="ECO:0000256" key="5">
    <source>
        <dbReference type="PIRSR" id="PIRSR000343-2"/>
    </source>
</evidence>
<dbReference type="CDD" id="cd19165">
    <property type="entry name" value="HemeO"/>
    <property type="match status" value="1"/>
</dbReference>
<keyword evidence="3 5" id="KW-0408">Iron</keyword>
<feature type="binding site" evidence="4">
    <location>
        <position position="172"/>
    </location>
    <ligand>
        <name>heme b</name>
        <dbReference type="ChEBI" id="CHEBI:60344"/>
    </ligand>
</feature>
<proteinExistence type="predicted"/>
<dbReference type="PRINTS" id="PR00088">
    <property type="entry name" value="HAEMOXYGNASE"/>
</dbReference>
<gene>
    <name evidence="6" type="ORF">UO65_0604</name>
</gene>
<dbReference type="PANTHER" id="PTHR10720">
    <property type="entry name" value="HEME OXYGENASE"/>
    <property type="match status" value="1"/>
</dbReference>
<dbReference type="PIRSF" id="PIRSF000343">
    <property type="entry name" value="Haem_Oase"/>
    <property type="match status" value="1"/>
</dbReference>
<keyword evidence="6" id="KW-0560">Oxidoreductase</keyword>
<dbReference type="GO" id="GO:0046872">
    <property type="term" value="F:metal ion binding"/>
    <property type="evidence" value="ECO:0007669"/>
    <property type="project" value="UniProtKB-KW"/>
</dbReference>
<keyword evidence="2 5" id="KW-0479">Metal-binding</keyword>